<dbReference type="PANTHER" id="PTHR36932">
    <property type="entry name" value="CAPSULAR POLYSACCHARIDE BIOSYNTHESIS PROTEIN"/>
    <property type="match status" value="1"/>
</dbReference>
<dbReference type="PANTHER" id="PTHR36932:SF1">
    <property type="entry name" value="CAPSULAR POLYSACCHARIDE BIOSYNTHESIS PROTEIN"/>
    <property type="match status" value="1"/>
</dbReference>
<dbReference type="RefSeq" id="WP_067060394.1">
    <property type="nucleotide sequence ID" value="NZ_CP014699.1"/>
</dbReference>
<protein>
    <submittedName>
        <fullName evidence="1">CoF synthetase</fullName>
    </submittedName>
</protein>
<dbReference type="InterPro" id="IPR012685">
    <property type="entry name" value="CHP02304_F390_synth-rel"/>
</dbReference>
<evidence type="ECO:0000313" key="1">
    <source>
        <dbReference type="EMBL" id="AND78817.1"/>
    </source>
</evidence>
<dbReference type="InterPro" id="IPR053158">
    <property type="entry name" value="CapK_Type1_Caps_Biosynth"/>
</dbReference>
<reference evidence="1 2" key="1">
    <citation type="journal article" date="2016" name="Int. J. Syst. Evol. Microbiol.">
        <title>Streptococcuspantholopis sp. nov., isolated from faeces of the Tibetan antelope (Pantholops hodgsonii).</title>
        <authorList>
            <person name="Bai X."/>
            <person name="Xiong Y."/>
            <person name="Lu S."/>
            <person name="Jin D."/>
            <person name="Lai X."/>
            <person name="Yang J."/>
            <person name="Niu L."/>
            <person name="Hu S."/>
            <person name="Meng X."/>
            <person name="Pu J."/>
            <person name="Ye C."/>
            <person name="Xu J."/>
        </authorList>
    </citation>
    <scope>NUCLEOTIDE SEQUENCE [LARGE SCALE GENOMIC DNA]</scope>
    <source>
        <strain evidence="1 2">TA 26</strain>
    </source>
</reference>
<sequence>MKLYYFLQSFISTRWLQNWPSRSALETYQKKAVNKQIAYFRSKSPYFQKHPDLTDFHMDKEFMMAHFDELNTVGIKKDDAFKIAIQSERLRDFSPDYEGISVGLSSGTSGHRGIFLTSPKEQAVWAGTILAKLLPKGHLLGHRAAFFLRANNNLYETVRSPFIKLHYFDMTLSLDNQLKELNHLQPTILIAPPSILSRLAAFQIEGSLNIKPEKVISVAEILEKQDHDYIAAAFSKPFIHQIYQATEGFLGYSCDCGRLHLNEDGIKFEKHYIDDKRFYPIITDFKRQSQPFIAYHLNDILVDSSESCPCGSLLQVIEKIEGRSDDIFYFKNSKGKEVIIYPDFIRRCFLFTDYIREYQVFQLSEQEIAVAVKNLTPAIKQELQKEFSCLFASADIHDVQLRFIAYEPPKEQKLRRVCCLISKPLTLISD</sequence>
<accession>A0A172Q5U7</accession>
<dbReference type="KEGG" id="spat:A0O21_01620"/>
<organism evidence="1 2">
    <name type="scientific">Streptococcus pantholopis</name>
    <dbReference type="NCBI Taxonomy" id="1811193"/>
    <lineage>
        <taxon>Bacteria</taxon>
        <taxon>Bacillati</taxon>
        <taxon>Bacillota</taxon>
        <taxon>Bacilli</taxon>
        <taxon>Lactobacillales</taxon>
        <taxon>Streptococcaceae</taxon>
        <taxon>Streptococcus</taxon>
    </lineage>
</organism>
<dbReference type="OrthoDB" id="580775at2"/>
<dbReference type="NCBIfam" id="TIGR02304">
    <property type="entry name" value="aden_form_hyp"/>
    <property type="match status" value="1"/>
</dbReference>
<dbReference type="Proteomes" id="UP000077317">
    <property type="component" value="Chromosome"/>
</dbReference>
<keyword evidence="2" id="KW-1185">Reference proteome</keyword>
<gene>
    <name evidence="1" type="ORF">A0O21_01620</name>
</gene>
<dbReference type="AlphaFoldDB" id="A0A172Q5U7"/>
<proteinExistence type="predicted"/>
<dbReference type="EMBL" id="CP014699">
    <property type="protein sequence ID" value="AND78817.1"/>
    <property type="molecule type" value="Genomic_DNA"/>
</dbReference>
<reference evidence="2" key="2">
    <citation type="submission" date="2016-03" db="EMBL/GenBank/DDBJ databases">
        <title>Streptococcus antelopensis sp. nov., isolated from the feces of the Tibetan antelope (Pantholops hodgsonii) in Hoh Xil National Nature Reserve, Qinghai, China.</title>
        <authorList>
            <person name="Bai X."/>
        </authorList>
    </citation>
    <scope>NUCLEOTIDE SEQUENCE [LARGE SCALE GENOMIC DNA]</scope>
    <source>
        <strain evidence="2">TA 26</strain>
    </source>
</reference>
<dbReference type="STRING" id="1811193.A0O21_01620"/>
<evidence type="ECO:0000313" key="2">
    <source>
        <dbReference type="Proteomes" id="UP000077317"/>
    </source>
</evidence>
<dbReference type="SUPFAM" id="SSF56801">
    <property type="entry name" value="Acetyl-CoA synthetase-like"/>
    <property type="match status" value="1"/>
</dbReference>
<dbReference type="Gene3D" id="3.40.50.12780">
    <property type="entry name" value="N-terminal domain of ligase-like"/>
    <property type="match status" value="1"/>
</dbReference>
<name>A0A172Q5U7_9STRE</name>
<dbReference type="InterPro" id="IPR042099">
    <property type="entry name" value="ANL_N_sf"/>
</dbReference>